<evidence type="ECO:0000256" key="3">
    <source>
        <dbReference type="ARBA" id="ARBA00012903"/>
    </source>
</evidence>
<dbReference type="SUPFAM" id="SSF57903">
    <property type="entry name" value="FYVE/PHD zinc finger"/>
    <property type="match status" value="1"/>
</dbReference>
<evidence type="ECO:0000256" key="9">
    <source>
        <dbReference type="ARBA" id="ARBA00032571"/>
    </source>
</evidence>
<dbReference type="Proteomes" id="UP000695022">
    <property type="component" value="Unplaced"/>
</dbReference>
<evidence type="ECO:0000256" key="8">
    <source>
        <dbReference type="ARBA" id="ARBA00023136"/>
    </source>
</evidence>
<dbReference type="PROSITE" id="PS50178">
    <property type="entry name" value="ZF_FYVE"/>
    <property type="match status" value="1"/>
</dbReference>
<evidence type="ECO:0000256" key="6">
    <source>
        <dbReference type="ARBA" id="ARBA00022801"/>
    </source>
</evidence>
<dbReference type="Gene3D" id="3.30.40.10">
    <property type="entry name" value="Zinc/RING finger domain, C3HC4 (zinc finger)"/>
    <property type="match status" value="1"/>
</dbReference>
<dbReference type="EC" id="3.1.3.95" evidence="3"/>
<keyword evidence="7" id="KW-0862">Zinc</keyword>
<evidence type="ECO:0000259" key="12">
    <source>
        <dbReference type="PROSITE" id="PS51339"/>
    </source>
</evidence>
<gene>
    <name evidence="14" type="primary">LOC106810066</name>
</gene>
<dbReference type="InterPro" id="IPR011993">
    <property type="entry name" value="PH-like_dom_sf"/>
</dbReference>
<dbReference type="CDD" id="cd13210">
    <property type="entry name" value="PH-GRAM_MTMR6-like"/>
    <property type="match status" value="1"/>
</dbReference>
<dbReference type="Pfam" id="PF21098">
    <property type="entry name" value="PH-GRAM_MTMR6-like"/>
    <property type="match status" value="1"/>
</dbReference>
<evidence type="ECO:0000256" key="2">
    <source>
        <dbReference type="ARBA" id="ARBA00007471"/>
    </source>
</evidence>
<dbReference type="SUPFAM" id="SSF52799">
    <property type="entry name" value="(Phosphotyrosine protein) phosphatases II"/>
    <property type="match status" value="1"/>
</dbReference>
<dbReference type="PROSITE" id="PS51339">
    <property type="entry name" value="PPASE_MYOTUBULARIN"/>
    <property type="match status" value="1"/>
</dbReference>
<dbReference type="PANTHER" id="PTHR10807">
    <property type="entry name" value="MYOTUBULARIN-RELATED"/>
    <property type="match status" value="1"/>
</dbReference>
<protein>
    <recommendedName>
        <fullName evidence="3">phosphatidylinositol-3,5-bisphosphate 3-phosphatase</fullName>
        <ecNumber evidence="3">3.1.3.95</ecNumber>
    </recommendedName>
    <alternativeName>
        <fullName evidence="9">Phosphatidylinositol-3,5-bisphosphate 3-phosphatase</fullName>
    </alternativeName>
</protein>
<dbReference type="Gene3D" id="2.30.29.30">
    <property type="entry name" value="Pleckstrin-homology domain (PH domain)/Phosphotyrosine-binding domain (PTB)"/>
    <property type="match status" value="1"/>
</dbReference>
<dbReference type="InterPro" id="IPR017455">
    <property type="entry name" value="Znf_FYVE-rel"/>
</dbReference>
<dbReference type="InterPro" id="IPR030564">
    <property type="entry name" value="Myotubularin"/>
</dbReference>
<dbReference type="RefSeq" id="XP_014668816.1">
    <property type="nucleotide sequence ID" value="XM_014813330.1"/>
</dbReference>
<comment type="similarity">
    <text evidence="2">Belongs to the protein-tyrosine phosphatase family. Non-receptor class myotubularin subfamily.</text>
</comment>
<dbReference type="InterPro" id="IPR010569">
    <property type="entry name" value="Myotubularin-like_Pase_dom"/>
</dbReference>
<name>A0ABM1E9E5_PRICU</name>
<dbReference type="InterPro" id="IPR013083">
    <property type="entry name" value="Znf_RING/FYVE/PHD"/>
</dbReference>
<dbReference type="Pfam" id="PF06602">
    <property type="entry name" value="Myotub-related"/>
    <property type="match status" value="2"/>
</dbReference>
<keyword evidence="13" id="KW-1185">Reference proteome</keyword>
<keyword evidence="4" id="KW-0479">Metal-binding</keyword>
<sequence length="673" mass="75898">MMTLLSSVTGALGATVDRLFFSTDGCYDALKNLKKKVENVKLVDRLGARKPSAGTLYITTTHLIFVDADRAHETWILHMHIESLERLQMTTIGSPLYIQCKTFQCVTLIVPRERDCQDVYMTLQELSRPMNLDELHAFYYSPSADTLVQGTGWTLYDAEREYERMQAISSGGWCTSNINATYELCDTYPKCIVVPRGATTPMLVASSMFRSRGRLPVLCYYHKETQATITRCSQPLSGFSARCQEDEQLLNLIRQQNPTSAFLYVVDTRPKINALANKVAGKGYENESFYSDIKFVFLGIGNLHVMRSSLRKLVEGELYTWSSLAILVEKEWLSFGHKFTDRCGHLQSDQKEKSPIFTQFIDATWQVLQQFPCAFQFNDKFLLALHDHAYSCQFGTFIGNCEKDRVDLRLSDRTYSLWGYLLHNLGEFVNPLYRREDSQMGVLKPNTSPQNVRFWKGMYMRFESWIHPKESAMDSLCVLKDQSCSLEDHLKLVSKRISSMKVLVGKNTEQTATTLPRSCMTDSAISSVSGLSDDTVSTDVATTPTCILTPLLPGATREGATVSECESGVDVGCLQVSLSTVESCGGCAEGSGSAEAILAELESVSVEWRSLRKARTCPCAAHFEHFTRKYHCWRCGRIYCSRCIDKRLHLLGHFSNRAVPVCRNCYKQAQSTL</sequence>
<evidence type="ECO:0000256" key="7">
    <source>
        <dbReference type="ARBA" id="ARBA00022833"/>
    </source>
</evidence>
<feature type="domain" description="Myotubularin phosphatase" evidence="12">
    <location>
        <begin position="152"/>
        <end position="459"/>
    </location>
</feature>
<accession>A0ABM1E9E5</accession>
<keyword evidence="6" id="KW-0378">Hydrolase</keyword>
<evidence type="ECO:0000256" key="5">
    <source>
        <dbReference type="ARBA" id="ARBA00022771"/>
    </source>
</evidence>
<evidence type="ECO:0000256" key="10">
    <source>
        <dbReference type="PROSITE-ProRule" id="PRU00091"/>
    </source>
</evidence>
<evidence type="ECO:0000256" key="1">
    <source>
        <dbReference type="ARBA" id="ARBA00004370"/>
    </source>
</evidence>
<keyword evidence="8" id="KW-0472">Membrane</keyword>
<evidence type="ECO:0000259" key="11">
    <source>
        <dbReference type="PROSITE" id="PS50178"/>
    </source>
</evidence>
<dbReference type="GeneID" id="106810066"/>
<feature type="domain" description="FYVE-type" evidence="11">
    <location>
        <begin position="619"/>
        <end position="670"/>
    </location>
</feature>
<dbReference type="SUPFAM" id="SSF50729">
    <property type="entry name" value="PH domain-like"/>
    <property type="match status" value="1"/>
</dbReference>
<keyword evidence="5 10" id="KW-0863">Zinc-finger</keyword>
<reference evidence="14" key="1">
    <citation type="submission" date="2025-08" db="UniProtKB">
        <authorList>
            <consortium name="RefSeq"/>
        </authorList>
    </citation>
    <scope>IDENTIFICATION</scope>
</reference>
<comment type="subcellular location">
    <subcellularLocation>
        <location evidence="1">Membrane</location>
    </subcellularLocation>
</comment>
<organism evidence="13 14">
    <name type="scientific">Priapulus caudatus</name>
    <name type="common">Priapulid worm</name>
    <dbReference type="NCBI Taxonomy" id="37621"/>
    <lineage>
        <taxon>Eukaryota</taxon>
        <taxon>Metazoa</taxon>
        <taxon>Ecdysozoa</taxon>
        <taxon>Scalidophora</taxon>
        <taxon>Priapulida</taxon>
        <taxon>Priapulimorpha</taxon>
        <taxon>Priapulimorphida</taxon>
        <taxon>Priapulidae</taxon>
        <taxon>Priapulus</taxon>
    </lineage>
</organism>
<dbReference type="PANTHER" id="PTHR10807:SF8">
    <property type="entry name" value="PHOSPHATIDYLINOSITOL-3-PHOSPHATE PHOSPHATASE"/>
    <property type="match status" value="1"/>
</dbReference>
<dbReference type="CDD" id="cd15738">
    <property type="entry name" value="FYVE_MTMR_unchar"/>
    <property type="match status" value="1"/>
</dbReference>
<dbReference type="SMART" id="SM00064">
    <property type="entry name" value="FYVE"/>
    <property type="match status" value="1"/>
</dbReference>
<evidence type="ECO:0000313" key="13">
    <source>
        <dbReference type="Proteomes" id="UP000695022"/>
    </source>
</evidence>
<dbReference type="InterPro" id="IPR029021">
    <property type="entry name" value="Prot-tyrosine_phosphatase-like"/>
</dbReference>
<dbReference type="Pfam" id="PF01363">
    <property type="entry name" value="FYVE"/>
    <property type="match status" value="1"/>
</dbReference>
<proteinExistence type="inferred from homology"/>
<dbReference type="InterPro" id="IPR000306">
    <property type="entry name" value="Znf_FYVE"/>
</dbReference>
<evidence type="ECO:0000313" key="14">
    <source>
        <dbReference type="RefSeq" id="XP_014668816.1"/>
    </source>
</evidence>
<dbReference type="InterPro" id="IPR048994">
    <property type="entry name" value="PH-GRAM_MTMR6-9"/>
</dbReference>
<evidence type="ECO:0000256" key="4">
    <source>
        <dbReference type="ARBA" id="ARBA00022723"/>
    </source>
</evidence>
<dbReference type="InterPro" id="IPR011011">
    <property type="entry name" value="Znf_FYVE_PHD"/>
</dbReference>